<dbReference type="RefSeq" id="WP_233479295.1">
    <property type="nucleotide sequence ID" value="NZ_CP013970.1"/>
</dbReference>
<sequence length="1679" mass="180646">MLNQTSLSITRSNPQEMAQNISRSAPETPLHPDVASGLYSSGLSDHEASRSISAWLARRPEVQDESYLASGGMLLRYGPDHNEAMAPRNEVLFIHTSGLLAAVLTVHPQVEQRAKMPLTAGHIASQLAAPPFGLLTGIWQAADGNAFIERNGHLHQVNKEGNWMPLPAGGHNASLRMIGRQADGNVYLHDGKRILRAGNGAAAFHSTQLPAEAIARIDATGALRILHKGQLMSATNHGQTVRDISLLRPVKGGTGFEPTPARPIDLLLLPHPNSAAALVLDEKGRAYQAELGGQGPIEARRLTLPEGIGHEEGWAITSMGLSSDNAVHLLLENGEGHRVTLQKTSDQTEFQPAWLVDHPLLLIKTEGLHTYADEAMQSRTLLDGHAQLGHINGVLHYKSAPGQHWERPSLPDGEPLTDILSLHTGVKGFVDRRPVFALLDNPQRLAELKLPGRTTWLPAGETPSHPAGGPLAMVPDRVQVRAQTIAHFDEGVRDVAIDAGGQVAVLTESGHLKRFNANGEVSELPALAHPLSIATGLDDRLHVLSQSPDRQTKLHRLTDDGQWENVPLTLPEGHDLPGALRSSRTGQLQLQFGHNWHTLLPSMTGPDARRIPSRVAPQPTPDEKAVAGTQSGTNARVNYQQASRISTPDHDVSVNTTLLGSTSTDPLSLNSNIHLIANTYKSQAIRMANIVRDVAHDTTHAVAHKMGIALPPTPQEKRLARFHQEADRLRGHIGTLFETLPVLAEVRVASAIGPGQHDRAGLTAAQGEHLIAMRENELASLLRDLRKIGYHEGVIAADFSTRNKPGVESTSSNFSYHVAELWRRVSSGISRATSRPGNDVLPDFDRSISSLARAAADNPQTLSGREAELLTQLCEVSGKLRASGVQLSADEEQSKLSSRPNALRTACLLNGLAEYDTLLRTNNAAELEQADSRQKQSGLRGLAQLGLSSWSQLEAFDDVVSTFRQQITTPGNGRRAQLLKSLNLPQNAAPDEMASRMTDLLQDLFNRSTFFSSQSRSAELRGSLGSVVWKHINPVSAGVGGEAIHALGVERIGDSKDGDAGLVAFFVRHAKATASGSLGTAIDFKPGAGSGSHAYLNNSSRSSYMATWGGSANFNVGASYQHGMGAAVILSPSTIPEFSRLLFDHHNTETTNILHAGVNEGSIGLDLFETNVNASANLNVSVQPFASSTKYGSQKPHATSGSGGPGNLNSSISGAVAGGVTGQIGGQWSQMELHLDHAWQEILGLEFQGRINLNAELNGGVNLAAGLSSVLGRNFSRLVNAATGAGNLQLAGVRLNSSHVQLPTSAIYADKQNAPLLGTASYKRTLDTKAAHPVSPDEWKQMCQRLASVFPESAANLGPMHYPATSAERIAVIMKAIRGIQGEQASSIEARGAIEGDALKQQRALAEEATSRDADRLWKGGTKRERAAVVTSLQQLRQQETTAVQQRARLIPGARIEINMFGRESLDAVMSHAIGHIALGEKMRDLTEIRRQIPGLNEVLRRFKDIPKINQVRFVFEMRPQAMSAINDALEAKVHQQSASALGLSSSSDGMDWRSVLNKTQNSPDLYRLAALAVHNTDDNSVINRVGLPLVNLAASAGTSHQMFEAEIQFHYDLYDKIQGAEVLEAGGRALRQSLNPLRSAGIEAIGQHRAGIEARVAEPESPRGESSRSETWHDIDLS</sequence>
<feature type="compositionally biased region" description="Polar residues" evidence="1">
    <location>
        <begin position="1189"/>
        <end position="1199"/>
    </location>
</feature>
<evidence type="ECO:0000313" key="3">
    <source>
        <dbReference type="Proteomes" id="UP000264980"/>
    </source>
</evidence>
<gene>
    <name evidence="2" type="ORF">AV903_23045</name>
</gene>
<evidence type="ECO:0000256" key="1">
    <source>
        <dbReference type="SAM" id="MobiDB-lite"/>
    </source>
</evidence>
<dbReference type="Proteomes" id="UP000264980">
    <property type="component" value="Chromosome"/>
</dbReference>
<accession>A0A345CXR3</accession>
<proteinExistence type="predicted"/>
<organism evidence="2 3">
    <name type="scientific">Erwinia tracheiphila</name>
    <dbReference type="NCBI Taxonomy" id="65700"/>
    <lineage>
        <taxon>Bacteria</taxon>
        <taxon>Pseudomonadati</taxon>
        <taxon>Pseudomonadota</taxon>
        <taxon>Gammaproteobacteria</taxon>
        <taxon>Enterobacterales</taxon>
        <taxon>Erwiniaceae</taxon>
        <taxon>Erwinia</taxon>
    </lineage>
</organism>
<name>A0A345CXR3_9GAMM</name>
<feature type="region of interest" description="Disordered" evidence="1">
    <location>
        <begin position="1189"/>
        <end position="1208"/>
    </location>
</feature>
<reference evidence="2 3" key="1">
    <citation type="submission" date="2016-01" db="EMBL/GenBank/DDBJ databases">
        <authorList>
            <person name="Oliw E.H."/>
        </authorList>
    </citation>
    <scope>NUCLEOTIDE SEQUENCE [LARGE SCALE GENOMIC DNA]</scope>
    <source>
        <strain evidence="2 3">MDcuke</strain>
    </source>
</reference>
<feature type="region of interest" description="Disordered" evidence="1">
    <location>
        <begin position="1655"/>
        <end position="1679"/>
    </location>
</feature>
<feature type="compositionally biased region" description="Polar residues" evidence="1">
    <location>
        <begin position="1"/>
        <end position="25"/>
    </location>
</feature>
<evidence type="ECO:0000313" key="2">
    <source>
        <dbReference type="EMBL" id="AXF78230.1"/>
    </source>
</evidence>
<feature type="region of interest" description="Disordered" evidence="1">
    <location>
        <begin position="1"/>
        <end position="42"/>
    </location>
</feature>
<dbReference type="EMBL" id="CP013970">
    <property type="protein sequence ID" value="AXF78230.1"/>
    <property type="molecule type" value="Genomic_DNA"/>
</dbReference>
<protein>
    <submittedName>
        <fullName evidence="2">Transducer protein car</fullName>
    </submittedName>
</protein>